<protein>
    <submittedName>
        <fullName evidence="2">Lysophospholipase L1-like esterase</fullName>
    </submittedName>
</protein>
<dbReference type="Pfam" id="PF13472">
    <property type="entry name" value="Lipase_GDSL_2"/>
    <property type="match status" value="1"/>
</dbReference>
<evidence type="ECO:0000259" key="1">
    <source>
        <dbReference type="Pfam" id="PF13472"/>
    </source>
</evidence>
<comment type="caution">
    <text evidence="2">The sequence shown here is derived from an EMBL/GenBank/DDBJ whole genome shotgun (WGS) entry which is preliminary data.</text>
</comment>
<dbReference type="EMBL" id="JAFBBU010000001">
    <property type="protein sequence ID" value="MBM7470580.1"/>
    <property type="molecule type" value="Genomic_DNA"/>
</dbReference>
<keyword evidence="3" id="KW-1185">Reference proteome</keyword>
<dbReference type="SUPFAM" id="SSF52266">
    <property type="entry name" value="SGNH hydrolase"/>
    <property type="match status" value="1"/>
</dbReference>
<evidence type="ECO:0000313" key="2">
    <source>
        <dbReference type="EMBL" id="MBM7470580.1"/>
    </source>
</evidence>
<dbReference type="Gene3D" id="3.40.50.1110">
    <property type="entry name" value="SGNH hydrolase"/>
    <property type="match status" value="1"/>
</dbReference>
<reference evidence="2 3" key="1">
    <citation type="submission" date="2021-01" db="EMBL/GenBank/DDBJ databases">
        <title>Sequencing the genomes of 1000 actinobacteria strains.</title>
        <authorList>
            <person name="Klenk H.-P."/>
        </authorList>
    </citation>
    <scope>NUCLEOTIDE SEQUENCE [LARGE SCALE GENOMIC DNA]</scope>
    <source>
        <strain evidence="2 3">DSM 13057</strain>
    </source>
</reference>
<dbReference type="InterPro" id="IPR013830">
    <property type="entry name" value="SGNH_hydro"/>
</dbReference>
<dbReference type="RefSeq" id="WP_205106314.1">
    <property type="nucleotide sequence ID" value="NZ_BAAAHT010000018.1"/>
</dbReference>
<gene>
    <name evidence="2" type="ORF">JOE66_000214</name>
</gene>
<accession>A0ABS2L0H1</accession>
<organism evidence="2 3">
    <name type="scientific">Subtercola frigoramans</name>
    <dbReference type="NCBI Taxonomy" id="120298"/>
    <lineage>
        <taxon>Bacteria</taxon>
        <taxon>Bacillati</taxon>
        <taxon>Actinomycetota</taxon>
        <taxon>Actinomycetes</taxon>
        <taxon>Micrococcales</taxon>
        <taxon>Microbacteriaceae</taxon>
        <taxon>Subtercola</taxon>
    </lineage>
</organism>
<name>A0ABS2L0H1_9MICO</name>
<proteinExistence type="predicted"/>
<dbReference type="InterPro" id="IPR036514">
    <property type="entry name" value="SGNH_hydro_sf"/>
</dbReference>
<dbReference type="CDD" id="cd00229">
    <property type="entry name" value="SGNH_hydrolase"/>
    <property type="match status" value="1"/>
</dbReference>
<evidence type="ECO:0000313" key="3">
    <source>
        <dbReference type="Proteomes" id="UP000776164"/>
    </source>
</evidence>
<dbReference type="Proteomes" id="UP000776164">
    <property type="component" value="Unassembled WGS sequence"/>
</dbReference>
<feature type="domain" description="SGNH hydrolase-type esterase" evidence="1">
    <location>
        <begin position="81"/>
        <end position="241"/>
    </location>
</feature>
<sequence>MRSRPPLFALAEAPLRRHWLVRGALACSGLCIGGLLLVDGLAGSPELAQTSQSPATTANGEAFARPDHPVRRIVEKPVVVAIGDSIMDGHGLNPGDAWPALVANQEGWRLTDLASDGSGFVTAGDDGTTFVDQAAVAAQMRPALVIMSASSNDLGQDSAAVSAASADVLQKLKEASPNTKIVSVSAAWGSTTLPDQLVEFNSNLEHATTDIGGTYIDIGQPFFDHPDLLQDDDTHPTIDGQNVIAGIIDQQLRAG</sequence>